<evidence type="ECO:0000313" key="2">
    <source>
        <dbReference type="Proteomes" id="UP001218246"/>
    </source>
</evidence>
<organism evidence="1 2">
    <name type="scientific">Ectobacillus antri</name>
    <dbReference type="NCBI Taxonomy" id="2486280"/>
    <lineage>
        <taxon>Bacteria</taxon>
        <taxon>Bacillati</taxon>
        <taxon>Bacillota</taxon>
        <taxon>Bacilli</taxon>
        <taxon>Bacillales</taxon>
        <taxon>Bacillaceae</taxon>
        <taxon>Ectobacillus</taxon>
    </lineage>
</organism>
<comment type="caution">
    <text evidence="1">The sequence shown here is derived from an EMBL/GenBank/DDBJ whole genome shotgun (WGS) entry which is preliminary data.</text>
</comment>
<dbReference type="Pfam" id="PF06133">
    <property type="entry name" value="Com_YlbF"/>
    <property type="match status" value="1"/>
</dbReference>
<dbReference type="InterPro" id="IPR023378">
    <property type="entry name" value="YheA/YmcA-like_dom_sf"/>
</dbReference>
<evidence type="ECO:0000313" key="1">
    <source>
        <dbReference type="EMBL" id="MDG5752487.1"/>
    </source>
</evidence>
<dbReference type="RefSeq" id="WP_124564923.1">
    <property type="nucleotide sequence ID" value="NZ_JARRRY010000001.1"/>
</dbReference>
<dbReference type="Gene3D" id="1.20.1500.10">
    <property type="entry name" value="YheA/YmcA-like"/>
    <property type="match status" value="1"/>
</dbReference>
<dbReference type="PANTHER" id="PTHR38448:SF2">
    <property type="entry name" value="REGULATORY PROTEIN YLBF"/>
    <property type="match status" value="1"/>
</dbReference>
<keyword evidence="2" id="KW-1185">Reference proteome</keyword>
<dbReference type="SUPFAM" id="SSF158622">
    <property type="entry name" value="YheA/YmcA-like"/>
    <property type="match status" value="1"/>
</dbReference>
<proteinExistence type="predicted"/>
<accession>A0ABT6H1L0</accession>
<protein>
    <submittedName>
        <fullName evidence="1">YlbF family regulator</fullName>
    </submittedName>
</protein>
<dbReference type="InterPro" id="IPR010368">
    <property type="entry name" value="Com_YlbF"/>
</dbReference>
<name>A0ABT6H1L0_9BACI</name>
<sequence length="152" mass="17033">MIIATLESVLILEEAEQLARMIIDSEEASVYRAAYHDLQQDEEAQHLIREFVKKKELYEEVQRFGKYHPDYKKVMQEIRDIKREVDLHERIAAFKKAETAMQKLLDEVSVCIGTEISPYIKVPTGNPFFDSAGGCSGGGCGTGGSCGCRKTG</sequence>
<dbReference type="EMBL" id="JARULN010000001">
    <property type="protein sequence ID" value="MDG5752487.1"/>
    <property type="molecule type" value="Genomic_DNA"/>
</dbReference>
<reference evidence="1 2" key="1">
    <citation type="submission" date="2023-04" db="EMBL/GenBank/DDBJ databases">
        <title>Ectobacillus antri isolated from activated sludge.</title>
        <authorList>
            <person name="Yan P."/>
            <person name="Liu X."/>
        </authorList>
    </citation>
    <scope>NUCLEOTIDE SEQUENCE [LARGE SCALE GENOMIC DNA]</scope>
    <source>
        <strain evidence="1 2">C18H</strain>
    </source>
</reference>
<gene>
    <name evidence="1" type="ORF">P6P90_00540</name>
</gene>
<dbReference type="InterPro" id="IPR052767">
    <property type="entry name" value="Bact_com_dev_regulator"/>
</dbReference>
<dbReference type="PANTHER" id="PTHR38448">
    <property type="entry name" value="REGULATORY PROTEIN YLBF-RELATED"/>
    <property type="match status" value="1"/>
</dbReference>
<dbReference type="Proteomes" id="UP001218246">
    <property type="component" value="Unassembled WGS sequence"/>
</dbReference>